<dbReference type="OrthoDB" id="439832at2759"/>
<dbReference type="AlphaFoldDB" id="A0A9P1CQQ1"/>
<dbReference type="PROSITE" id="PS00018">
    <property type="entry name" value="EF_HAND_1"/>
    <property type="match status" value="4"/>
</dbReference>
<gene>
    <name evidence="6" type="ORF">C1SCF055_LOCUS22296</name>
</gene>
<evidence type="ECO:0000313" key="7">
    <source>
        <dbReference type="EMBL" id="CAL1149145.1"/>
    </source>
</evidence>
<evidence type="ECO:0000259" key="5">
    <source>
        <dbReference type="PROSITE" id="PS50222"/>
    </source>
</evidence>
<accession>A0A9P1CQQ1</accession>
<dbReference type="PRINTS" id="PR00450">
    <property type="entry name" value="RECOVERIN"/>
</dbReference>
<sequence length="858" mass="91648">MTSFNKAAPAPDLLASEPQKTQTLASTVQPGLEHRPFSDEEIKEAFATFDLDNNRFVGAAEISHILKLIGEDVSHQEVDEMIRMCDSDGDGQVTFDEFYKMMTTPAPPLPPPVNSNKKKPYSDKLGGAKRYAKQLTETGPTFAQKAKEELSQFKGDWRAQQAAAGGNAQDRHHRSVTVEALIHKLSGGMGKIKPSQIKKIYKRFGDIDVDKSGAIDYEEFIQAMDMEDTNIARQMFRVFDMDGSGSIELKEFIVVLSRYTAAAKTEKLKFAFMMFDEDGSGLIDRRELVEMLRASFVVEGFSPEELEERADKADKAKWLQSELLQLPTAELVNLSKWLQQVVTARSALEQLEAPFAKKEEVTIAAPACTTVPALAEPAPTPAAPAAPAAPPPPAPAPTPAPAAATAAAPAVTAAAPAASTPAAAPAPLVAPAAAPSVAAPAPVAAPPVAVVPGARARSRSRSSKRQVAPEAAPPATGKTKDDPEAASCNGHAPKNAPKNAAVVNGPAMEVATPSKPAAEPSVVEAVAIAPELPTPPAEESTCAPRSSLALSADHSELMSSLWSAFGTANSCRSKVTQAEQNLCAMQSQLQMSMQKAEEAFVAVQHWTGMVEQFKMEQMTFANMCYDPNMQAQAQQRVATAMQNHTFAQQSGERAMQQRQSAEMALQNAQTLLLTEQAEMKKAGGELRQVVQRAEAFLKENRNALPQDKVQPLCALCTRFMSFAQQLGAGQEEAMTGSGQSQVTPKAGQQAPGGALHPLVDYQQRVMILEEQKTDENQMDELFTSRDEDVAMAVPFGPVPVGPVNTGSATAVTQAPAPPVDQLAAYKNRLMEEATYLQAVFGGKKGDGTDGTPEPGPVA</sequence>
<name>A0A9P1CQQ1_9DINO</name>
<dbReference type="InterPro" id="IPR018247">
    <property type="entry name" value="EF_Hand_1_Ca_BS"/>
</dbReference>
<dbReference type="PROSITE" id="PS50222">
    <property type="entry name" value="EF_HAND_2"/>
    <property type="match status" value="5"/>
</dbReference>
<dbReference type="EMBL" id="CAMXCT030002113">
    <property type="protein sequence ID" value="CAL4783082.1"/>
    <property type="molecule type" value="Genomic_DNA"/>
</dbReference>
<dbReference type="Pfam" id="PF13202">
    <property type="entry name" value="EF-hand_5"/>
    <property type="match status" value="1"/>
</dbReference>
<dbReference type="Pfam" id="PF13833">
    <property type="entry name" value="EF-hand_8"/>
    <property type="match status" value="1"/>
</dbReference>
<organism evidence="6">
    <name type="scientific">Cladocopium goreaui</name>
    <dbReference type="NCBI Taxonomy" id="2562237"/>
    <lineage>
        <taxon>Eukaryota</taxon>
        <taxon>Sar</taxon>
        <taxon>Alveolata</taxon>
        <taxon>Dinophyceae</taxon>
        <taxon>Suessiales</taxon>
        <taxon>Symbiodiniaceae</taxon>
        <taxon>Cladocopium</taxon>
    </lineage>
</organism>
<proteinExistence type="predicted"/>
<feature type="region of interest" description="Disordered" evidence="4">
    <location>
        <begin position="375"/>
        <end position="401"/>
    </location>
</feature>
<evidence type="ECO:0000256" key="3">
    <source>
        <dbReference type="ARBA" id="ARBA00022837"/>
    </source>
</evidence>
<evidence type="ECO:0000313" key="8">
    <source>
        <dbReference type="EMBL" id="CAL4783082.1"/>
    </source>
</evidence>
<keyword evidence="9" id="KW-1185">Reference proteome</keyword>
<dbReference type="Pfam" id="PF13499">
    <property type="entry name" value="EF-hand_7"/>
    <property type="match status" value="1"/>
</dbReference>
<feature type="compositionally biased region" description="Pro residues" evidence="4">
    <location>
        <begin position="378"/>
        <end position="400"/>
    </location>
</feature>
<keyword evidence="1" id="KW-0479">Metal-binding</keyword>
<dbReference type="Gene3D" id="1.10.238.10">
    <property type="entry name" value="EF-hand"/>
    <property type="match status" value="2"/>
</dbReference>
<feature type="domain" description="EF-hand" evidence="5">
    <location>
        <begin position="195"/>
        <end position="224"/>
    </location>
</feature>
<evidence type="ECO:0000256" key="1">
    <source>
        <dbReference type="ARBA" id="ARBA00022723"/>
    </source>
</evidence>
<reference evidence="7" key="2">
    <citation type="submission" date="2024-04" db="EMBL/GenBank/DDBJ databases">
        <authorList>
            <person name="Chen Y."/>
            <person name="Shah S."/>
            <person name="Dougan E. K."/>
            <person name="Thang M."/>
            <person name="Chan C."/>
        </authorList>
    </citation>
    <scope>NUCLEOTIDE SEQUENCE [LARGE SCALE GENOMIC DNA]</scope>
</reference>
<dbReference type="SUPFAM" id="SSF47473">
    <property type="entry name" value="EF-hand"/>
    <property type="match status" value="2"/>
</dbReference>
<evidence type="ECO:0000256" key="2">
    <source>
        <dbReference type="ARBA" id="ARBA00022737"/>
    </source>
</evidence>
<feature type="domain" description="EF-hand" evidence="5">
    <location>
        <begin position="263"/>
        <end position="298"/>
    </location>
</feature>
<dbReference type="FunFam" id="1.10.238.10:FF:000003">
    <property type="entry name" value="Calmodulin A"/>
    <property type="match status" value="1"/>
</dbReference>
<dbReference type="EMBL" id="CAMXCT010002113">
    <property type="protein sequence ID" value="CAI3995770.1"/>
    <property type="molecule type" value="Genomic_DNA"/>
</dbReference>
<keyword evidence="2" id="KW-0677">Repeat</keyword>
<feature type="region of interest" description="Disordered" evidence="4">
    <location>
        <begin position="454"/>
        <end position="499"/>
    </location>
</feature>
<keyword evidence="3" id="KW-0106">Calcium</keyword>
<dbReference type="Proteomes" id="UP001152797">
    <property type="component" value="Unassembled WGS sequence"/>
</dbReference>
<feature type="domain" description="EF-hand" evidence="5">
    <location>
        <begin position="73"/>
        <end position="108"/>
    </location>
</feature>
<reference evidence="6" key="1">
    <citation type="submission" date="2022-10" db="EMBL/GenBank/DDBJ databases">
        <authorList>
            <person name="Chen Y."/>
            <person name="Dougan E. K."/>
            <person name="Chan C."/>
            <person name="Rhodes N."/>
            <person name="Thang M."/>
        </authorList>
    </citation>
    <scope>NUCLEOTIDE SEQUENCE</scope>
</reference>
<comment type="caution">
    <text evidence="6">The sequence shown here is derived from an EMBL/GenBank/DDBJ whole genome shotgun (WGS) entry which is preliminary data.</text>
</comment>
<evidence type="ECO:0000313" key="6">
    <source>
        <dbReference type="EMBL" id="CAI3995770.1"/>
    </source>
</evidence>
<dbReference type="EMBL" id="CAMXCT020002113">
    <property type="protein sequence ID" value="CAL1149145.1"/>
    <property type="molecule type" value="Genomic_DNA"/>
</dbReference>
<dbReference type="CDD" id="cd00051">
    <property type="entry name" value="EFh"/>
    <property type="match status" value="3"/>
</dbReference>
<dbReference type="PANTHER" id="PTHR45942">
    <property type="entry name" value="PROTEIN PHOSPATASE 3 REGULATORY SUBUNIT B ALPHA ISOFORM TYPE 1"/>
    <property type="match status" value="1"/>
</dbReference>
<protein>
    <submittedName>
        <fullName evidence="8">EF-hand domain-containing protein</fullName>
    </submittedName>
</protein>
<dbReference type="GO" id="GO:0005509">
    <property type="term" value="F:calcium ion binding"/>
    <property type="evidence" value="ECO:0007669"/>
    <property type="project" value="InterPro"/>
</dbReference>
<evidence type="ECO:0000313" key="9">
    <source>
        <dbReference type="Proteomes" id="UP001152797"/>
    </source>
</evidence>
<feature type="domain" description="EF-hand" evidence="5">
    <location>
        <begin position="37"/>
        <end position="72"/>
    </location>
</feature>
<evidence type="ECO:0000256" key="4">
    <source>
        <dbReference type="SAM" id="MobiDB-lite"/>
    </source>
</evidence>
<dbReference type="InterPro" id="IPR011992">
    <property type="entry name" value="EF-hand-dom_pair"/>
</dbReference>
<dbReference type="Pfam" id="PF00036">
    <property type="entry name" value="EF-hand_1"/>
    <property type="match status" value="1"/>
</dbReference>
<dbReference type="SMART" id="SM00054">
    <property type="entry name" value="EFh"/>
    <property type="match status" value="5"/>
</dbReference>
<dbReference type="InterPro" id="IPR002048">
    <property type="entry name" value="EF_hand_dom"/>
</dbReference>
<feature type="region of interest" description="Disordered" evidence="4">
    <location>
        <begin position="1"/>
        <end position="20"/>
    </location>
</feature>
<feature type="domain" description="EF-hand" evidence="5">
    <location>
        <begin position="227"/>
        <end position="262"/>
    </location>
</feature>